<dbReference type="RefSeq" id="WP_229738114.1">
    <property type="nucleotide sequence ID" value="NZ_BMGI01000002.1"/>
</dbReference>
<accession>A0ABQ1QKV2</accession>
<dbReference type="PROSITE" id="PS51724">
    <property type="entry name" value="SPOR"/>
    <property type="match status" value="1"/>
</dbReference>
<dbReference type="Pfam" id="PF05036">
    <property type="entry name" value="SPOR"/>
    <property type="match status" value="1"/>
</dbReference>
<protein>
    <submittedName>
        <fullName evidence="3">Sporulation protein</fullName>
    </submittedName>
</protein>
<gene>
    <name evidence="3" type="ORF">GCM10011358_12010</name>
</gene>
<feature type="region of interest" description="Disordered" evidence="1">
    <location>
        <begin position="182"/>
        <end position="209"/>
    </location>
</feature>
<evidence type="ECO:0000256" key="1">
    <source>
        <dbReference type="SAM" id="MobiDB-lite"/>
    </source>
</evidence>
<evidence type="ECO:0000313" key="3">
    <source>
        <dbReference type="EMBL" id="GGD29586.1"/>
    </source>
</evidence>
<dbReference type="EMBL" id="BMGI01000002">
    <property type="protein sequence ID" value="GGD29586.1"/>
    <property type="molecule type" value="Genomic_DNA"/>
</dbReference>
<reference evidence="4" key="1">
    <citation type="journal article" date="2019" name="Int. J. Syst. Evol. Microbiol.">
        <title>The Global Catalogue of Microorganisms (GCM) 10K type strain sequencing project: providing services to taxonomists for standard genome sequencing and annotation.</title>
        <authorList>
            <consortium name="The Broad Institute Genomics Platform"/>
            <consortium name="The Broad Institute Genome Sequencing Center for Infectious Disease"/>
            <person name="Wu L."/>
            <person name="Ma J."/>
        </authorList>
    </citation>
    <scope>NUCLEOTIDE SEQUENCE [LARGE SCALE GENOMIC DNA]</scope>
    <source>
        <strain evidence="4">CGMCC 1.12922</strain>
    </source>
</reference>
<name>A0ABQ1QKV2_9RHOB</name>
<evidence type="ECO:0000313" key="4">
    <source>
        <dbReference type="Proteomes" id="UP000617355"/>
    </source>
</evidence>
<dbReference type="Proteomes" id="UP000617355">
    <property type="component" value="Unassembled WGS sequence"/>
</dbReference>
<sequence>MSDAPWSGSHAAYPQESYPYQQHRQHRPAPGHYGSPYVHPAHGGPAPEPRFHDQPAQPGPEGGDGGAPEGVGSAFGRALHGVGALLSLALIAGLAVWGYQLAMRDVTGVPVVRALEGPMRIQPEEPGGVAAAHQGLAVNTVAAEGQAEGPADQVALAPGPLALAEEDAPARVGAAAAEVSALREAERDDAPEPDLAAENVSLSPTEAMDETDTDDATAAALAMAEAASAGAAPLSGEETDLAIEPEAEARLAAATIPASVPGVSRSPRPAPRPNEIVARAAASPVEIALASASAAAGRSVREVDAGAVPVGTPLVQLGAYESAEVARGEWRRIAGRFPDFLDGKDRVIEKAQSGGKTFYRLRAMGFEEVADTRHFCAALSAGQAECIPVVTR</sequence>
<dbReference type="InterPro" id="IPR007730">
    <property type="entry name" value="SPOR-like_dom"/>
</dbReference>
<organism evidence="3 4">
    <name type="scientific">Sinisalibacter lacisalsi</name>
    <dbReference type="NCBI Taxonomy" id="1526570"/>
    <lineage>
        <taxon>Bacteria</taxon>
        <taxon>Pseudomonadati</taxon>
        <taxon>Pseudomonadota</taxon>
        <taxon>Alphaproteobacteria</taxon>
        <taxon>Rhodobacterales</taxon>
        <taxon>Roseobacteraceae</taxon>
        <taxon>Sinisalibacter</taxon>
    </lineage>
</organism>
<feature type="domain" description="SPOR" evidence="2">
    <location>
        <begin position="307"/>
        <end position="392"/>
    </location>
</feature>
<comment type="caution">
    <text evidence="3">The sequence shown here is derived from an EMBL/GenBank/DDBJ whole genome shotgun (WGS) entry which is preliminary data.</text>
</comment>
<feature type="compositionally biased region" description="Gly residues" evidence="1">
    <location>
        <begin position="60"/>
        <end position="69"/>
    </location>
</feature>
<keyword evidence="4" id="KW-1185">Reference proteome</keyword>
<evidence type="ECO:0000259" key="2">
    <source>
        <dbReference type="PROSITE" id="PS51724"/>
    </source>
</evidence>
<feature type="region of interest" description="Disordered" evidence="1">
    <location>
        <begin position="1"/>
        <end position="71"/>
    </location>
</feature>
<proteinExistence type="predicted"/>